<dbReference type="GO" id="GO:0005643">
    <property type="term" value="C:nuclear pore"/>
    <property type="evidence" value="ECO:0007669"/>
    <property type="project" value="UniProtKB-SubCell"/>
</dbReference>
<evidence type="ECO:0000256" key="7">
    <source>
        <dbReference type="ARBA" id="ARBA00023242"/>
    </source>
</evidence>
<dbReference type="GO" id="GO:0051028">
    <property type="term" value="P:mRNA transport"/>
    <property type="evidence" value="ECO:0007669"/>
    <property type="project" value="UniProtKB-KW"/>
</dbReference>
<keyword evidence="4" id="KW-0653">Protein transport</keyword>
<dbReference type="InterPro" id="IPR024882">
    <property type="entry name" value="NUP58/p45/49"/>
</dbReference>
<evidence type="ECO:0008006" key="10">
    <source>
        <dbReference type="Google" id="ProtNLM"/>
    </source>
</evidence>
<dbReference type="Pfam" id="PF15967">
    <property type="entry name" value="Nucleoporin_FG2"/>
    <property type="match status" value="1"/>
</dbReference>
<evidence type="ECO:0000256" key="5">
    <source>
        <dbReference type="ARBA" id="ARBA00023010"/>
    </source>
</evidence>
<dbReference type="PANTHER" id="PTHR13437:SF2">
    <property type="entry name" value="NUCLEOPORIN P58_P45"/>
    <property type="match status" value="1"/>
</dbReference>
<evidence type="ECO:0000313" key="8">
    <source>
        <dbReference type="EMBL" id="KAJ8944018.1"/>
    </source>
</evidence>
<evidence type="ECO:0000256" key="1">
    <source>
        <dbReference type="ARBA" id="ARBA00004567"/>
    </source>
</evidence>
<accession>A0AAV8XYR8</accession>
<comment type="subcellular location">
    <subcellularLocation>
        <location evidence="1">Nucleus</location>
        <location evidence="1">Nuclear pore complex</location>
    </subcellularLocation>
</comment>
<evidence type="ECO:0000313" key="9">
    <source>
        <dbReference type="Proteomes" id="UP001162162"/>
    </source>
</evidence>
<dbReference type="Gene3D" id="6.10.140.1350">
    <property type="match status" value="1"/>
</dbReference>
<proteinExistence type="predicted"/>
<keyword evidence="9" id="KW-1185">Reference proteome</keyword>
<reference evidence="8" key="1">
    <citation type="journal article" date="2023" name="Insect Mol. Biol.">
        <title>Genome sequencing provides insights into the evolution of gene families encoding plant cell wall-degrading enzymes in longhorned beetles.</title>
        <authorList>
            <person name="Shin N.R."/>
            <person name="Okamura Y."/>
            <person name="Kirsch R."/>
            <person name="Pauchet Y."/>
        </authorList>
    </citation>
    <scope>NUCLEOTIDE SEQUENCE</scope>
    <source>
        <strain evidence="8">AMC_N1</strain>
    </source>
</reference>
<organism evidence="8 9">
    <name type="scientific">Aromia moschata</name>
    <dbReference type="NCBI Taxonomy" id="1265417"/>
    <lineage>
        <taxon>Eukaryota</taxon>
        <taxon>Metazoa</taxon>
        <taxon>Ecdysozoa</taxon>
        <taxon>Arthropoda</taxon>
        <taxon>Hexapoda</taxon>
        <taxon>Insecta</taxon>
        <taxon>Pterygota</taxon>
        <taxon>Neoptera</taxon>
        <taxon>Endopterygota</taxon>
        <taxon>Coleoptera</taxon>
        <taxon>Polyphaga</taxon>
        <taxon>Cucujiformia</taxon>
        <taxon>Chrysomeloidea</taxon>
        <taxon>Cerambycidae</taxon>
        <taxon>Cerambycinae</taxon>
        <taxon>Callichromatini</taxon>
        <taxon>Aromia</taxon>
    </lineage>
</organism>
<evidence type="ECO:0000256" key="3">
    <source>
        <dbReference type="ARBA" id="ARBA00022816"/>
    </source>
</evidence>
<dbReference type="AlphaFoldDB" id="A0AAV8XYR8"/>
<keyword evidence="2" id="KW-0813">Transport</keyword>
<gene>
    <name evidence="8" type="ORF">NQ318_021733</name>
</gene>
<dbReference type="PANTHER" id="PTHR13437">
    <property type="entry name" value="NUCLEOPORIN P58/P45 NUCLEOPORIN-LIKE PROTEIN 1"/>
    <property type="match status" value="1"/>
</dbReference>
<protein>
    <recommendedName>
        <fullName evidence="10">Nucleoporin p58/p45</fullName>
    </recommendedName>
</protein>
<evidence type="ECO:0000256" key="6">
    <source>
        <dbReference type="ARBA" id="ARBA00023132"/>
    </source>
</evidence>
<keyword evidence="5" id="KW-0811">Translocation</keyword>
<evidence type="ECO:0000256" key="2">
    <source>
        <dbReference type="ARBA" id="ARBA00022448"/>
    </source>
</evidence>
<keyword evidence="3" id="KW-0509">mRNA transport</keyword>
<keyword evidence="6" id="KW-0906">Nuclear pore complex</keyword>
<evidence type="ECO:0000256" key="4">
    <source>
        <dbReference type="ARBA" id="ARBA00022927"/>
    </source>
</evidence>
<sequence>MSTGFSFGTNTGTLNTSALQNQGSFGGAAQSTTGKFQFGVPTSSLPSVNLFGTQSSNLNFKSNEFVTSAQPSGFFNTPSSAPTTGLNFAVSSTATTTGFGLSDTKTVTSTNINSMPAVVGLGGLASSQTKTGATIVAQKEISLKDQPLPNEILQTVEHFKEMVKQQKLHSSDIARCSVRDFRKVEQEIDLLSNLLNIVENQLQKNRHLAEKLKYDTAKCLHNVEIAQRTQDTPPGLQYENTAPLRYFLELADLFEHEMQTLKIQIENADKYVKSHRNPDILTPQDLALGMRRLHETFVALAGRLQSVHSQVESQKETYLNIRRQVCNDISNPFDKLIQSEKELHANNIRNMLIYSPPKVATGPTPFSNLALSNGNLMYQQNQFASANSANSTLPTSSGLELGKQMSAASLFSTTPFGQTSFGNSSINFQLQKPPTGNKRGKQ</sequence>
<comment type="caution">
    <text evidence="8">The sequence shown here is derived from an EMBL/GenBank/DDBJ whole genome shotgun (WGS) entry which is preliminary data.</text>
</comment>
<dbReference type="EMBL" id="JAPWTK010000270">
    <property type="protein sequence ID" value="KAJ8944018.1"/>
    <property type="molecule type" value="Genomic_DNA"/>
</dbReference>
<name>A0AAV8XYR8_9CUCU</name>
<dbReference type="GO" id="GO:0008139">
    <property type="term" value="F:nuclear localization sequence binding"/>
    <property type="evidence" value="ECO:0007669"/>
    <property type="project" value="InterPro"/>
</dbReference>
<dbReference type="GO" id="GO:0017056">
    <property type="term" value="F:structural constituent of nuclear pore"/>
    <property type="evidence" value="ECO:0007669"/>
    <property type="project" value="InterPro"/>
</dbReference>
<keyword evidence="7" id="KW-0539">Nucleus</keyword>
<dbReference type="Proteomes" id="UP001162162">
    <property type="component" value="Unassembled WGS sequence"/>
</dbReference>
<dbReference type="GO" id="GO:0015031">
    <property type="term" value="P:protein transport"/>
    <property type="evidence" value="ECO:0007669"/>
    <property type="project" value="UniProtKB-KW"/>
</dbReference>